<dbReference type="InterPro" id="IPR020084">
    <property type="entry name" value="NUDIX_hydrolase_CS"/>
</dbReference>
<comment type="caution">
    <text evidence="14">The sequence shown here is derived from an EMBL/GenBank/DDBJ whole genome shotgun (WGS) entry which is preliminary data.</text>
</comment>
<evidence type="ECO:0000256" key="4">
    <source>
        <dbReference type="ARBA" id="ARBA00013297"/>
    </source>
</evidence>
<evidence type="ECO:0000313" key="14">
    <source>
        <dbReference type="EMBL" id="ODN42341.1"/>
    </source>
</evidence>
<dbReference type="EMBL" id="MDTU01000001">
    <property type="protein sequence ID" value="ODN42341.1"/>
    <property type="molecule type" value="Genomic_DNA"/>
</dbReference>
<proteinExistence type="inferred from homology"/>
<keyword evidence="5" id="KW-0479">Metal-binding</keyword>
<comment type="function">
    <text evidence="8">Acts on ADP-mannose and ADP-glucose as well as ADP-ribose. Prevents glycogen biosynthesis. The reaction catalyzed by this enzyme is a limiting step of the gluconeogenic process.</text>
</comment>
<gene>
    <name evidence="14" type="ORF">BGC07_04580</name>
</gene>
<dbReference type="Pfam" id="PF00293">
    <property type="entry name" value="NUDIX"/>
    <property type="match status" value="1"/>
</dbReference>
<evidence type="ECO:0000256" key="11">
    <source>
        <dbReference type="ARBA" id="ARBA00033056"/>
    </source>
</evidence>
<dbReference type="SUPFAM" id="SSF55811">
    <property type="entry name" value="Nudix"/>
    <property type="match status" value="1"/>
</dbReference>
<dbReference type="InterPro" id="IPR015797">
    <property type="entry name" value="NUDIX_hydrolase-like_dom_sf"/>
</dbReference>
<feature type="domain" description="Nudix hydrolase" evidence="13">
    <location>
        <begin position="51"/>
        <end position="192"/>
    </location>
</feature>
<evidence type="ECO:0000256" key="6">
    <source>
        <dbReference type="ARBA" id="ARBA00022801"/>
    </source>
</evidence>
<evidence type="ECO:0000259" key="13">
    <source>
        <dbReference type="PROSITE" id="PS51462"/>
    </source>
</evidence>
<comment type="cofactor">
    <cofactor evidence="1">
        <name>Mg(2+)</name>
        <dbReference type="ChEBI" id="CHEBI:18420"/>
    </cofactor>
</comment>
<comment type="catalytic activity">
    <reaction evidence="12">
        <text>ADP-D-ribose + H2O = D-ribose 5-phosphate + AMP + 2 H(+)</text>
        <dbReference type="Rhea" id="RHEA:10412"/>
        <dbReference type="ChEBI" id="CHEBI:15377"/>
        <dbReference type="ChEBI" id="CHEBI:15378"/>
        <dbReference type="ChEBI" id="CHEBI:57967"/>
        <dbReference type="ChEBI" id="CHEBI:78346"/>
        <dbReference type="ChEBI" id="CHEBI:456215"/>
        <dbReference type="EC" id="3.6.1.13"/>
    </reaction>
</comment>
<evidence type="ECO:0000256" key="12">
    <source>
        <dbReference type="ARBA" id="ARBA00049546"/>
    </source>
</evidence>
<keyword evidence="6" id="KW-0378">Hydrolase</keyword>
<dbReference type="PANTHER" id="PTHR11839">
    <property type="entry name" value="UDP/ADP-SUGAR PYROPHOSPHATASE"/>
    <property type="match status" value="1"/>
</dbReference>
<dbReference type="EC" id="3.6.1.13" evidence="3"/>
<dbReference type="Proteomes" id="UP000094329">
    <property type="component" value="Unassembled WGS sequence"/>
</dbReference>
<dbReference type="InterPro" id="IPR000086">
    <property type="entry name" value="NUDIX_hydrolase_dom"/>
</dbReference>
<dbReference type="PROSITE" id="PS00893">
    <property type="entry name" value="NUDIX_BOX"/>
    <property type="match status" value="1"/>
</dbReference>
<evidence type="ECO:0000256" key="9">
    <source>
        <dbReference type="ARBA" id="ARBA00030162"/>
    </source>
</evidence>
<accession>A0ABX3A0F9</accession>
<dbReference type="CDD" id="cd24155">
    <property type="entry name" value="NUDIX_ADPRase"/>
    <property type="match status" value="1"/>
</dbReference>
<evidence type="ECO:0000256" key="10">
    <source>
        <dbReference type="ARBA" id="ARBA00030308"/>
    </source>
</evidence>
<name>A0ABX3A0F9_9GAMM</name>
<dbReference type="PANTHER" id="PTHR11839:SF5">
    <property type="entry name" value="ADP-RIBOSE PYROPHOSPHATASE"/>
    <property type="match status" value="1"/>
</dbReference>
<reference evidence="14 15" key="1">
    <citation type="submission" date="2016-08" db="EMBL/GenBank/DDBJ databases">
        <title>Draft genome sequence of Candidatus Piscirickettsia litoralis, from seawater.</title>
        <authorList>
            <person name="Wan X."/>
            <person name="Lee A.J."/>
            <person name="Hou S."/>
            <person name="Donachie S.P."/>
        </authorList>
    </citation>
    <scope>NUCLEOTIDE SEQUENCE [LARGE SCALE GENOMIC DNA]</scope>
    <source>
        <strain evidence="14 15">Y2</strain>
    </source>
</reference>
<comment type="similarity">
    <text evidence="2">Belongs to the Nudix hydrolase family. NudF subfamily.</text>
</comment>
<dbReference type="NCBIfam" id="TIGR00052">
    <property type="entry name" value="nudix-type nucleoside diphosphatase, YffH/AdpP family"/>
    <property type="match status" value="1"/>
</dbReference>
<dbReference type="PROSITE" id="PS51462">
    <property type="entry name" value="NUDIX"/>
    <property type="match status" value="1"/>
</dbReference>
<protein>
    <recommendedName>
        <fullName evidence="4">ADP-ribose pyrophosphatase</fullName>
        <ecNumber evidence="3">3.6.1.13</ecNumber>
    </recommendedName>
    <alternativeName>
        <fullName evidence="9">ADP-ribose diphosphatase</fullName>
    </alternativeName>
    <alternativeName>
        <fullName evidence="11">ADP-ribose phosphohydrolase</fullName>
    </alternativeName>
    <alternativeName>
        <fullName evidence="10">Adenosine diphosphoribose pyrophosphatase</fullName>
    </alternativeName>
</protein>
<evidence type="ECO:0000256" key="3">
    <source>
        <dbReference type="ARBA" id="ARBA00012453"/>
    </source>
</evidence>
<dbReference type="Gene3D" id="3.90.79.10">
    <property type="entry name" value="Nucleoside Triphosphate Pyrophosphohydrolase"/>
    <property type="match status" value="1"/>
</dbReference>
<dbReference type="InterPro" id="IPR004385">
    <property type="entry name" value="NDP_pyrophosphatase"/>
</dbReference>
<organism evidence="14 15">
    <name type="scientific">Piscirickettsia litoralis</name>
    <dbReference type="NCBI Taxonomy" id="1891921"/>
    <lineage>
        <taxon>Bacteria</taxon>
        <taxon>Pseudomonadati</taxon>
        <taxon>Pseudomonadota</taxon>
        <taxon>Gammaproteobacteria</taxon>
        <taxon>Thiotrichales</taxon>
        <taxon>Piscirickettsiaceae</taxon>
        <taxon>Piscirickettsia</taxon>
    </lineage>
</organism>
<sequence>MPKHVTFLNKDAQILKEKELYTGFLPIKKYHIRHKTFDGSTLNSVEREVMTRRDAVAAIVYDPNEKLIVLLEQFRVGALNDPKTPWLFEIVAGLIETGESHESVARREIHEETGLNTLDSLNFIQSFYTSPGGISEQVHLFSATADLKNCPKEAVYGLSTEQEDIKRHIISFDECFELLKQGTIRNSIAIIAIQWLQQQVLLKAL</sequence>
<evidence type="ECO:0000256" key="5">
    <source>
        <dbReference type="ARBA" id="ARBA00022723"/>
    </source>
</evidence>
<evidence type="ECO:0000256" key="2">
    <source>
        <dbReference type="ARBA" id="ARBA00007482"/>
    </source>
</evidence>
<evidence type="ECO:0000256" key="1">
    <source>
        <dbReference type="ARBA" id="ARBA00001946"/>
    </source>
</evidence>
<keyword evidence="15" id="KW-1185">Reference proteome</keyword>
<evidence type="ECO:0000313" key="15">
    <source>
        <dbReference type="Proteomes" id="UP000094329"/>
    </source>
</evidence>
<dbReference type="RefSeq" id="WP_069312138.1">
    <property type="nucleotide sequence ID" value="NZ_MDTU01000001.1"/>
</dbReference>
<evidence type="ECO:0000256" key="8">
    <source>
        <dbReference type="ARBA" id="ARBA00025164"/>
    </source>
</evidence>
<keyword evidence="7" id="KW-0460">Magnesium</keyword>
<evidence type="ECO:0000256" key="7">
    <source>
        <dbReference type="ARBA" id="ARBA00022842"/>
    </source>
</evidence>